<reference evidence="1 2" key="1">
    <citation type="submission" date="2019-08" db="EMBL/GenBank/DDBJ databases">
        <title>The genome of the soybean aphid Biotype 1, its phylome, world population structure and adaptation to the North American continent.</title>
        <authorList>
            <person name="Giordano R."/>
            <person name="Donthu R.K."/>
            <person name="Hernandez A.G."/>
            <person name="Wright C.L."/>
            <person name="Zimin A.V."/>
        </authorList>
    </citation>
    <scope>NUCLEOTIDE SEQUENCE [LARGE SCALE GENOMIC DNA]</scope>
    <source>
        <tissue evidence="1">Whole aphids</tissue>
    </source>
</reference>
<organism evidence="1 2">
    <name type="scientific">Aphis glycines</name>
    <name type="common">Soybean aphid</name>
    <dbReference type="NCBI Taxonomy" id="307491"/>
    <lineage>
        <taxon>Eukaryota</taxon>
        <taxon>Metazoa</taxon>
        <taxon>Ecdysozoa</taxon>
        <taxon>Arthropoda</taxon>
        <taxon>Hexapoda</taxon>
        <taxon>Insecta</taxon>
        <taxon>Pterygota</taxon>
        <taxon>Neoptera</taxon>
        <taxon>Paraneoptera</taxon>
        <taxon>Hemiptera</taxon>
        <taxon>Sternorrhyncha</taxon>
        <taxon>Aphidomorpha</taxon>
        <taxon>Aphidoidea</taxon>
        <taxon>Aphididae</taxon>
        <taxon>Aphidini</taxon>
        <taxon>Aphis</taxon>
        <taxon>Aphis</taxon>
    </lineage>
</organism>
<keyword evidence="2" id="KW-1185">Reference proteome</keyword>
<gene>
    <name evidence="1" type="ORF">AGLY_009285</name>
</gene>
<evidence type="ECO:0000313" key="1">
    <source>
        <dbReference type="EMBL" id="KAE9533244.1"/>
    </source>
</evidence>
<proteinExistence type="predicted"/>
<dbReference type="EMBL" id="VYZN01000036">
    <property type="protein sequence ID" value="KAE9533244.1"/>
    <property type="molecule type" value="Genomic_DNA"/>
</dbReference>
<dbReference type="AlphaFoldDB" id="A0A6G0TIC2"/>
<evidence type="ECO:0000313" key="2">
    <source>
        <dbReference type="Proteomes" id="UP000475862"/>
    </source>
</evidence>
<dbReference type="Proteomes" id="UP000475862">
    <property type="component" value="Unassembled WGS sequence"/>
</dbReference>
<name>A0A6G0TIC2_APHGL</name>
<comment type="caution">
    <text evidence="1">The sequence shown here is derived from an EMBL/GenBank/DDBJ whole genome shotgun (WGS) entry which is preliminary data.</text>
</comment>
<sequence>MNIAYAHMVQLNEYIILQMLRPFTVVVYEIYIVVYSDYSDEYQNKNCNEKQDTAPMRMKNALFNFYTHYPLIQDTDVPATIKYLKSILPFLLFYLELGYHIQESHMVVVCFLQIGFGHVAQITYINNNSSLFSRLSNTSPSLSSSSGSKSSNISSSASSSQADMLLSIIFLTNYSCPSQLNKLEIKNEYALYISIIVSLLRFRSPRIIKTLCREFKTYTTRTADICVQMF</sequence>
<accession>A0A6G0TIC2</accession>
<protein>
    <submittedName>
        <fullName evidence="1">Uncharacterized protein</fullName>
    </submittedName>
</protein>